<feature type="chain" id="PRO_5047407888" evidence="2">
    <location>
        <begin position="20"/>
        <end position="139"/>
    </location>
</feature>
<dbReference type="RefSeq" id="WP_206586387.1">
    <property type="nucleotide sequence ID" value="NZ_JAFKCU010000002.1"/>
</dbReference>
<evidence type="ECO:0000256" key="1">
    <source>
        <dbReference type="SAM" id="Coils"/>
    </source>
</evidence>
<reference evidence="3 4" key="1">
    <citation type="submission" date="2021-03" db="EMBL/GenBank/DDBJ databases">
        <title>novel species isolated from a fishpond in China.</title>
        <authorList>
            <person name="Lu H."/>
            <person name="Cai Z."/>
        </authorList>
    </citation>
    <scope>NUCLEOTIDE SEQUENCE [LARGE SCALE GENOMIC DNA]</scope>
    <source>
        <strain evidence="3 4">YJ13C</strain>
    </source>
</reference>
<name>A0ABS3CF48_9BACT</name>
<evidence type="ECO:0000313" key="4">
    <source>
        <dbReference type="Proteomes" id="UP000664480"/>
    </source>
</evidence>
<accession>A0ABS3CF48</accession>
<dbReference type="EMBL" id="JAFKCU010000002">
    <property type="protein sequence ID" value="MBN7815734.1"/>
    <property type="molecule type" value="Genomic_DNA"/>
</dbReference>
<evidence type="ECO:0000256" key="2">
    <source>
        <dbReference type="SAM" id="SignalP"/>
    </source>
</evidence>
<proteinExistence type="predicted"/>
<organism evidence="3 4">
    <name type="scientific">Algoriphagus pacificus</name>
    <dbReference type="NCBI Taxonomy" id="2811234"/>
    <lineage>
        <taxon>Bacteria</taxon>
        <taxon>Pseudomonadati</taxon>
        <taxon>Bacteroidota</taxon>
        <taxon>Cytophagia</taxon>
        <taxon>Cytophagales</taxon>
        <taxon>Cyclobacteriaceae</taxon>
        <taxon>Algoriphagus</taxon>
    </lineage>
</organism>
<keyword evidence="4" id="KW-1185">Reference proteome</keyword>
<keyword evidence="1" id="KW-0175">Coiled coil</keyword>
<protein>
    <submittedName>
        <fullName evidence="3">Uncharacterized protein</fullName>
    </submittedName>
</protein>
<comment type="caution">
    <text evidence="3">The sequence shown here is derived from an EMBL/GenBank/DDBJ whole genome shotgun (WGS) entry which is preliminary data.</text>
</comment>
<evidence type="ECO:0000313" key="3">
    <source>
        <dbReference type="EMBL" id="MBN7815734.1"/>
    </source>
</evidence>
<sequence>MRSLGIVAIIMFMSLSAFAKNDDTRTFMVIFKQKELKSLNTTIKNIESQFSSAFKTKSYTGNSDLTLVIEVPTQQIDKCLLGDFLVEVGNNKEFKLQDIAFRVFDLTEGQKEMESFLSEYEELQQQRKNDKTAKADLKP</sequence>
<dbReference type="Proteomes" id="UP000664480">
    <property type="component" value="Unassembled WGS sequence"/>
</dbReference>
<gene>
    <name evidence="3" type="ORF">J0A69_09850</name>
</gene>
<feature type="signal peptide" evidence="2">
    <location>
        <begin position="1"/>
        <end position="19"/>
    </location>
</feature>
<keyword evidence="2" id="KW-0732">Signal</keyword>
<feature type="coiled-coil region" evidence="1">
    <location>
        <begin position="106"/>
        <end position="133"/>
    </location>
</feature>